<sequence length="266" mass="28651">MWKVTSRVSKALCGRQTPVAMLRSARASSQLQCRAMSSNVVPQVEPPVLRVVGEPETGEAFSVRRVYCVAKNYAAHTIEMGGDPKTDPPCFFSKPSDAACNVSVVPYPPKTKNLHHEIEQVVAIGKGGRNIAEADALSHVWGYGVGVDLTRRDLQAEYKKDGRPWDMAKGFDCSAPMSELVPSSEVADPLKGEIGLKVNGETIQCGDLSGYTWSVPETIAFLSGYVELRPGDLIMMGTPDGVGPLVPGDEVEGWIDGIASLKFTVK</sequence>
<reference evidence="4 5" key="1">
    <citation type="submission" date="2024-03" db="EMBL/GenBank/DDBJ databases">
        <title>Complete genome sequence of the green alga Chloropicon roscoffensis RCC1871.</title>
        <authorList>
            <person name="Lemieux C."/>
            <person name="Pombert J.-F."/>
            <person name="Otis C."/>
            <person name="Turmel M."/>
        </authorList>
    </citation>
    <scope>NUCLEOTIDE SEQUENCE [LARGE SCALE GENOMIC DNA]</scope>
    <source>
        <strain evidence="4 5">RCC1871</strain>
    </source>
</reference>
<dbReference type="EMBL" id="CP151510">
    <property type="protein sequence ID" value="WZN64787.1"/>
    <property type="molecule type" value="Genomic_DNA"/>
</dbReference>
<keyword evidence="5" id="KW-1185">Reference proteome</keyword>
<dbReference type="InterPro" id="IPR036663">
    <property type="entry name" value="Fumarylacetoacetase_C_sf"/>
</dbReference>
<dbReference type="PANTHER" id="PTHR11820">
    <property type="entry name" value="ACYLPYRUVASE"/>
    <property type="match status" value="1"/>
</dbReference>
<keyword evidence="4" id="KW-0378">Hydrolase</keyword>
<dbReference type="SUPFAM" id="SSF56529">
    <property type="entry name" value="FAH"/>
    <property type="match status" value="1"/>
</dbReference>
<evidence type="ECO:0000256" key="2">
    <source>
        <dbReference type="ARBA" id="ARBA00022723"/>
    </source>
</evidence>
<dbReference type="Proteomes" id="UP001472866">
    <property type="component" value="Chromosome 10"/>
</dbReference>
<dbReference type="GO" id="GO:0018773">
    <property type="term" value="F:acetylpyruvate hydrolase activity"/>
    <property type="evidence" value="ECO:0007669"/>
    <property type="project" value="TreeGrafter"/>
</dbReference>
<protein>
    <submittedName>
        <fullName evidence="4">Fumarylacetoacetate hydrolase</fullName>
    </submittedName>
</protein>
<evidence type="ECO:0000313" key="4">
    <source>
        <dbReference type="EMBL" id="WZN64787.1"/>
    </source>
</evidence>
<proteinExistence type="inferred from homology"/>
<comment type="similarity">
    <text evidence="1">Belongs to the FAH family.</text>
</comment>
<dbReference type="InterPro" id="IPR011234">
    <property type="entry name" value="Fumarylacetoacetase-like_C"/>
</dbReference>
<keyword evidence="2" id="KW-0479">Metal-binding</keyword>
<dbReference type="Gene3D" id="3.90.850.10">
    <property type="entry name" value="Fumarylacetoacetase-like, C-terminal domain"/>
    <property type="match status" value="1"/>
</dbReference>
<feature type="domain" description="Fumarylacetoacetase-like C-terminal" evidence="3">
    <location>
        <begin position="66"/>
        <end position="265"/>
    </location>
</feature>
<dbReference type="AlphaFoldDB" id="A0AAX4PFL3"/>
<dbReference type="Pfam" id="PF01557">
    <property type="entry name" value="FAA_hydrolase"/>
    <property type="match status" value="1"/>
</dbReference>
<dbReference type="GO" id="GO:0046872">
    <property type="term" value="F:metal ion binding"/>
    <property type="evidence" value="ECO:0007669"/>
    <property type="project" value="UniProtKB-KW"/>
</dbReference>
<evidence type="ECO:0000256" key="1">
    <source>
        <dbReference type="ARBA" id="ARBA00010211"/>
    </source>
</evidence>
<accession>A0AAX4PFL3</accession>
<gene>
    <name evidence="4" type="ORF">HKI87_10g63440</name>
</gene>
<organism evidence="4 5">
    <name type="scientific">Chloropicon roscoffensis</name>
    <dbReference type="NCBI Taxonomy" id="1461544"/>
    <lineage>
        <taxon>Eukaryota</taxon>
        <taxon>Viridiplantae</taxon>
        <taxon>Chlorophyta</taxon>
        <taxon>Chloropicophyceae</taxon>
        <taxon>Chloropicales</taxon>
        <taxon>Chloropicaceae</taxon>
        <taxon>Chloropicon</taxon>
    </lineage>
</organism>
<evidence type="ECO:0000259" key="3">
    <source>
        <dbReference type="Pfam" id="PF01557"/>
    </source>
</evidence>
<evidence type="ECO:0000313" key="5">
    <source>
        <dbReference type="Proteomes" id="UP001472866"/>
    </source>
</evidence>
<dbReference type="PANTHER" id="PTHR11820:SF90">
    <property type="entry name" value="FLUTATHIONE S-TRANSFERASE"/>
    <property type="match status" value="1"/>
</dbReference>
<name>A0AAX4PFL3_9CHLO</name>